<accession>A0AAE0B5Y2</accession>
<sequence>MISKMSSSSNTVETLIKIGTHPSDKRGLGYVNEKITPSTNKPTFVKASSKLNVGTLSNGKAMDATGGHIRPRCFEYIHKCKQANDVHDMSWLNGPRQSSMYGFKTRPKKTLEKHVEKIVVDDLHEKSSVMPYSTMHKKIDNVLFDLFENVSNRALLSKAHKYAVGGAGRQQAQLRCLSSVRARLLLAGARLTALGDEALMCV</sequence>
<reference evidence="1" key="1">
    <citation type="journal article" date="2023" name="Plant J.">
        <title>Genome sequences and population genomics provide insights into the demographic history, inbreeding, and mutation load of two 'living fossil' tree species of Dipteronia.</title>
        <authorList>
            <person name="Feng Y."/>
            <person name="Comes H.P."/>
            <person name="Chen J."/>
            <person name="Zhu S."/>
            <person name="Lu R."/>
            <person name="Zhang X."/>
            <person name="Li P."/>
            <person name="Qiu J."/>
            <person name="Olsen K.M."/>
            <person name="Qiu Y."/>
        </authorList>
    </citation>
    <scope>NUCLEOTIDE SEQUENCE</scope>
    <source>
        <strain evidence="1">NBL</strain>
    </source>
</reference>
<protein>
    <submittedName>
        <fullName evidence="1">Uncharacterized protein</fullName>
    </submittedName>
</protein>
<gene>
    <name evidence="1" type="ORF">Dsin_001725</name>
</gene>
<proteinExistence type="predicted"/>
<evidence type="ECO:0000313" key="2">
    <source>
        <dbReference type="Proteomes" id="UP001281410"/>
    </source>
</evidence>
<name>A0AAE0B5Y2_9ROSI</name>
<keyword evidence="2" id="KW-1185">Reference proteome</keyword>
<evidence type="ECO:0000313" key="1">
    <source>
        <dbReference type="EMBL" id="KAK3229844.1"/>
    </source>
</evidence>
<dbReference type="AlphaFoldDB" id="A0AAE0B5Y2"/>
<dbReference type="Proteomes" id="UP001281410">
    <property type="component" value="Unassembled WGS sequence"/>
</dbReference>
<organism evidence="1 2">
    <name type="scientific">Dipteronia sinensis</name>
    <dbReference type="NCBI Taxonomy" id="43782"/>
    <lineage>
        <taxon>Eukaryota</taxon>
        <taxon>Viridiplantae</taxon>
        <taxon>Streptophyta</taxon>
        <taxon>Embryophyta</taxon>
        <taxon>Tracheophyta</taxon>
        <taxon>Spermatophyta</taxon>
        <taxon>Magnoliopsida</taxon>
        <taxon>eudicotyledons</taxon>
        <taxon>Gunneridae</taxon>
        <taxon>Pentapetalae</taxon>
        <taxon>rosids</taxon>
        <taxon>malvids</taxon>
        <taxon>Sapindales</taxon>
        <taxon>Sapindaceae</taxon>
        <taxon>Hippocastanoideae</taxon>
        <taxon>Acereae</taxon>
        <taxon>Dipteronia</taxon>
    </lineage>
</organism>
<dbReference type="EMBL" id="JANJYJ010000001">
    <property type="protein sequence ID" value="KAK3229844.1"/>
    <property type="molecule type" value="Genomic_DNA"/>
</dbReference>
<comment type="caution">
    <text evidence="1">The sequence shown here is derived from an EMBL/GenBank/DDBJ whole genome shotgun (WGS) entry which is preliminary data.</text>
</comment>